<evidence type="ECO:0000313" key="2">
    <source>
        <dbReference type="EMBL" id="KAK4245642.1"/>
    </source>
</evidence>
<organism evidence="2 3">
    <name type="scientific">Corynascus novoguineensis</name>
    <dbReference type="NCBI Taxonomy" id="1126955"/>
    <lineage>
        <taxon>Eukaryota</taxon>
        <taxon>Fungi</taxon>
        <taxon>Dikarya</taxon>
        <taxon>Ascomycota</taxon>
        <taxon>Pezizomycotina</taxon>
        <taxon>Sordariomycetes</taxon>
        <taxon>Sordariomycetidae</taxon>
        <taxon>Sordariales</taxon>
        <taxon>Chaetomiaceae</taxon>
        <taxon>Corynascus</taxon>
    </lineage>
</organism>
<name>A0AAN7HHG2_9PEZI</name>
<gene>
    <name evidence="2" type="ORF">C7999DRAFT_42862</name>
</gene>
<keyword evidence="3" id="KW-1185">Reference proteome</keyword>
<dbReference type="EMBL" id="MU857695">
    <property type="protein sequence ID" value="KAK4245642.1"/>
    <property type="molecule type" value="Genomic_DNA"/>
</dbReference>
<proteinExistence type="predicted"/>
<sequence>MDRYTTSWIRETESGYCWYHCTLDKPVLKWLLPSCMWWGRRRREKKEERVHTERLGSSRGLGEEQVPRGLESVFNPMTQSGRGSVFDRSEGRMAKADSLVGFCPLSYDLRHSVVSGGSQSGIVSPPNPNNAWEFETPSSTSELGSSPIHGEPIGPTGRIEKAESRSQTARMGKVEAIPRAILDAAEQGERPELTWIAAQQSRNIQL</sequence>
<protein>
    <submittedName>
        <fullName evidence="2">Uncharacterized protein</fullName>
    </submittedName>
</protein>
<comment type="caution">
    <text evidence="2">The sequence shown here is derived from an EMBL/GenBank/DDBJ whole genome shotgun (WGS) entry which is preliminary data.</text>
</comment>
<reference evidence="2" key="1">
    <citation type="journal article" date="2023" name="Mol. Phylogenet. Evol.">
        <title>Genome-scale phylogeny and comparative genomics of the fungal order Sordariales.</title>
        <authorList>
            <person name="Hensen N."/>
            <person name="Bonometti L."/>
            <person name="Westerberg I."/>
            <person name="Brannstrom I.O."/>
            <person name="Guillou S."/>
            <person name="Cros-Aarteil S."/>
            <person name="Calhoun S."/>
            <person name="Haridas S."/>
            <person name="Kuo A."/>
            <person name="Mondo S."/>
            <person name="Pangilinan J."/>
            <person name="Riley R."/>
            <person name="LaButti K."/>
            <person name="Andreopoulos B."/>
            <person name="Lipzen A."/>
            <person name="Chen C."/>
            <person name="Yan M."/>
            <person name="Daum C."/>
            <person name="Ng V."/>
            <person name="Clum A."/>
            <person name="Steindorff A."/>
            <person name="Ohm R.A."/>
            <person name="Martin F."/>
            <person name="Silar P."/>
            <person name="Natvig D.O."/>
            <person name="Lalanne C."/>
            <person name="Gautier V."/>
            <person name="Ament-Velasquez S.L."/>
            <person name="Kruys A."/>
            <person name="Hutchinson M.I."/>
            <person name="Powell A.J."/>
            <person name="Barry K."/>
            <person name="Miller A.N."/>
            <person name="Grigoriev I.V."/>
            <person name="Debuchy R."/>
            <person name="Gladieux P."/>
            <person name="Hiltunen Thoren M."/>
            <person name="Johannesson H."/>
        </authorList>
    </citation>
    <scope>NUCLEOTIDE SEQUENCE</scope>
    <source>
        <strain evidence="2">CBS 359.72</strain>
    </source>
</reference>
<dbReference type="AlphaFoldDB" id="A0AAN7HHG2"/>
<accession>A0AAN7HHG2</accession>
<reference evidence="2" key="2">
    <citation type="submission" date="2023-05" db="EMBL/GenBank/DDBJ databases">
        <authorList>
            <consortium name="Lawrence Berkeley National Laboratory"/>
            <person name="Steindorff A."/>
            <person name="Hensen N."/>
            <person name="Bonometti L."/>
            <person name="Westerberg I."/>
            <person name="Brannstrom I.O."/>
            <person name="Guillou S."/>
            <person name="Cros-Aarteil S."/>
            <person name="Calhoun S."/>
            <person name="Haridas S."/>
            <person name="Kuo A."/>
            <person name="Mondo S."/>
            <person name="Pangilinan J."/>
            <person name="Riley R."/>
            <person name="Labutti K."/>
            <person name="Andreopoulos B."/>
            <person name="Lipzen A."/>
            <person name="Chen C."/>
            <person name="Yanf M."/>
            <person name="Daum C."/>
            <person name="Ng V."/>
            <person name="Clum A."/>
            <person name="Ohm R."/>
            <person name="Martin F."/>
            <person name="Silar P."/>
            <person name="Natvig D."/>
            <person name="Lalanne C."/>
            <person name="Gautier V."/>
            <person name="Ament-Velasquez S.L."/>
            <person name="Kruys A."/>
            <person name="Hutchinson M.I."/>
            <person name="Powell A.J."/>
            <person name="Barry K."/>
            <person name="Miller A.N."/>
            <person name="Grigoriev I.V."/>
            <person name="Debuchy R."/>
            <person name="Gladieux P."/>
            <person name="Thoren M.H."/>
            <person name="Johannesson H."/>
        </authorList>
    </citation>
    <scope>NUCLEOTIDE SEQUENCE</scope>
    <source>
        <strain evidence="2">CBS 359.72</strain>
    </source>
</reference>
<dbReference type="Proteomes" id="UP001303647">
    <property type="component" value="Unassembled WGS sequence"/>
</dbReference>
<feature type="region of interest" description="Disordered" evidence="1">
    <location>
        <begin position="135"/>
        <end position="172"/>
    </location>
</feature>
<evidence type="ECO:0000256" key="1">
    <source>
        <dbReference type="SAM" id="MobiDB-lite"/>
    </source>
</evidence>
<evidence type="ECO:0000313" key="3">
    <source>
        <dbReference type="Proteomes" id="UP001303647"/>
    </source>
</evidence>